<accession>A0ABY5D5B6</accession>
<dbReference type="InterPro" id="IPR050366">
    <property type="entry name" value="BP-dependent_transpt_permease"/>
</dbReference>
<feature type="transmembrane region" description="Helical" evidence="7">
    <location>
        <begin position="81"/>
        <end position="105"/>
    </location>
</feature>
<evidence type="ECO:0000256" key="6">
    <source>
        <dbReference type="ARBA" id="ARBA00023136"/>
    </source>
</evidence>
<dbReference type="InterPro" id="IPR035906">
    <property type="entry name" value="MetI-like_sf"/>
</dbReference>
<dbReference type="CDD" id="cd06261">
    <property type="entry name" value="TM_PBP2"/>
    <property type="match status" value="1"/>
</dbReference>
<dbReference type="Pfam" id="PF00528">
    <property type="entry name" value="BPD_transp_1"/>
    <property type="match status" value="1"/>
</dbReference>
<dbReference type="InterPro" id="IPR000515">
    <property type="entry name" value="MetI-like"/>
</dbReference>
<evidence type="ECO:0000256" key="7">
    <source>
        <dbReference type="RuleBase" id="RU363032"/>
    </source>
</evidence>
<dbReference type="SUPFAM" id="SSF161098">
    <property type="entry name" value="MetI-like"/>
    <property type="match status" value="1"/>
</dbReference>
<keyword evidence="5 7" id="KW-1133">Transmembrane helix</keyword>
<feature type="transmembrane region" description="Helical" evidence="7">
    <location>
        <begin position="243"/>
        <end position="266"/>
    </location>
</feature>
<keyword evidence="6 7" id="KW-0472">Membrane</keyword>
<dbReference type="EMBL" id="CP099837">
    <property type="protein sequence ID" value="USY18414.1"/>
    <property type="molecule type" value="Genomic_DNA"/>
</dbReference>
<sequence>MTVTNPRKTRVRPPIGLALAWSGIALIATAALVPGVFGGAPPTEVDPINALAAPGPGHIMGTDHLGRDVLSRLVHGTSTSLAVGLGATAFGAVAGSMLGIIAGIAGRWVDTVVMRVNDVLMAFPGLLLALLLIAILGPGTLSGIVAIGGSIAPGFIRLARAQTLVVRDSGYVRAAVVLGRSRFSVVMYHIVPNVVRPLLVLALANTGAAIIASAALSFLGFGPPPPAAEWGAMLSESRDYLDHSWAIAVFPGLAITMTVVCLNVVGRDLQRRFEGRETHARLD</sequence>
<dbReference type="PANTHER" id="PTHR43386">
    <property type="entry name" value="OLIGOPEPTIDE TRANSPORT SYSTEM PERMEASE PROTEIN APPC"/>
    <property type="match status" value="1"/>
</dbReference>
<evidence type="ECO:0000256" key="2">
    <source>
        <dbReference type="ARBA" id="ARBA00022448"/>
    </source>
</evidence>
<gene>
    <name evidence="9" type="ORF">NE857_24335</name>
</gene>
<evidence type="ECO:0000256" key="3">
    <source>
        <dbReference type="ARBA" id="ARBA00022475"/>
    </source>
</evidence>
<keyword evidence="10" id="KW-1185">Reference proteome</keyword>
<proteinExistence type="inferred from homology"/>
<dbReference type="Proteomes" id="UP001055940">
    <property type="component" value="Chromosome"/>
</dbReference>
<keyword evidence="4 7" id="KW-0812">Transmembrane</keyword>
<feature type="transmembrane region" description="Helical" evidence="7">
    <location>
        <begin position="15"/>
        <end position="37"/>
    </location>
</feature>
<comment type="similarity">
    <text evidence="7">Belongs to the binding-protein-dependent transport system permease family.</text>
</comment>
<dbReference type="PROSITE" id="PS50928">
    <property type="entry name" value="ABC_TM1"/>
    <property type="match status" value="1"/>
</dbReference>
<dbReference type="Gene3D" id="1.10.3720.10">
    <property type="entry name" value="MetI-like"/>
    <property type="match status" value="1"/>
</dbReference>
<evidence type="ECO:0000313" key="10">
    <source>
        <dbReference type="Proteomes" id="UP001055940"/>
    </source>
</evidence>
<feature type="domain" description="ABC transmembrane type-1" evidence="8">
    <location>
        <begin position="77"/>
        <end position="266"/>
    </location>
</feature>
<evidence type="ECO:0000256" key="4">
    <source>
        <dbReference type="ARBA" id="ARBA00022692"/>
    </source>
</evidence>
<organism evidence="9 10">
    <name type="scientific">Nocardiopsis exhalans</name>
    <dbReference type="NCBI Taxonomy" id="163604"/>
    <lineage>
        <taxon>Bacteria</taxon>
        <taxon>Bacillati</taxon>
        <taxon>Actinomycetota</taxon>
        <taxon>Actinomycetes</taxon>
        <taxon>Streptosporangiales</taxon>
        <taxon>Nocardiopsidaceae</taxon>
        <taxon>Nocardiopsis</taxon>
    </lineage>
</organism>
<evidence type="ECO:0000313" key="9">
    <source>
        <dbReference type="EMBL" id="USY18414.1"/>
    </source>
</evidence>
<evidence type="ECO:0000256" key="1">
    <source>
        <dbReference type="ARBA" id="ARBA00004651"/>
    </source>
</evidence>
<keyword evidence="2 7" id="KW-0813">Transport</keyword>
<evidence type="ECO:0000256" key="5">
    <source>
        <dbReference type="ARBA" id="ARBA00022989"/>
    </source>
</evidence>
<feature type="transmembrane region" description="Helical" evidence="7">
    <location>
        <begin position="198"/>
        <end position="223"/>
    </location>
</feature>
<name>A0ABY5D5B6_9ACTN</name>
<feature type="transmembrane region" description="Helical" evidence="7">
    <location>
        <begin position="126"/>
        <end position="151"/>
    </location>
</feature>
<dbReference type="PANTHER" id="PTHR43386:SF25">
    <property type="entry name" value="PEPTIDE ABC TRANSPORTER PERMEASE PROTEIN"/>
    <property type="match status" value="1"/>
</dbReference>
<protein>
    <submittedName>
        <fullName evidence="9">ABC transporter permease</fullName>
    </submittedName>
</protein>
<dbReference type="RefSeq" id="WP_254417809.1">
    <property type="nucleotide sequence ID" value="NZ_BAAAJB010000035.1"/>
</dbReference>
<keyword evidence="3" id="KW-1003">Cell membrane</keyword>
<comment type="subcellular location">
    <subcellularLocation>
        <location evidence="1 7">Cell membrane</location>
        <topology evidence="1 7">Multi-pass membrane protein</topology>
    </subcellularLocation>
</comment>
<evidence type="ECO:0000259" key="8">
    <source>
        <dbReference type="PROSITE" id="PS50928"/>
    </source>
</evidence>
<reference evidence="9" key="1">
    <citation type="submission" date="2022-06" db="EMBL/GenBank/DDBJ databases">
        <authorList>
            <person name="Ping M."/>
        </authorList>
    </citation>
    <scope>NUCLEOTIDE SEQUENCE</scope>
    <source>
        <strain evidence="9">JCM11759T</strain>
    </source>
</reference>